<dbReference type="InterPro" id="IPR022622">
    <property type="entry name" value="DUF3492"/>
</dbReference>
<dbReference type="SUPFAM" id="SSF53756">
    <property type="entry name" value="UDP-Glycosyltransferase/glycogen phosphorylase"/>
    <property type="match status" value="1"/>
</dbReference>
<accession>A0ABQ1Q5A3</accession>
<keyword evidence="4" id="KW-1185">Reference proteome</keyword>
<evidence type="ECO:0000259" key="1">
    <source>
        <dbReference type="Pfam" id="PF00534"/>
    </source>
</evidence>
<dbReference type="PANTHER" id="PTHR12526:SF608">
    <property type="entry name" value="PELF"/>
    <property type="match status" value="1"/>
</dbReference>
<comment type="caution">
    <text evidence="3">The sequence shown here is derived from an EMBL/GenBank/DDBJ whole genome shotgun (WGS) entry which is preliminary data.</text>
</comment>
<dbReference type="InterPro" id="IPR001296">
    <property type="entry name" value="Glyco_trans_1"/>
</dbReference>
<dbReference type="Pfam" id="PF00534">
    <property type="entry name" value="Glycos_transf_1"/>
    <property type="match status" value="1"/>
</dbReference>
<dbReference type="Gene3D" id="3.40.50.2000">
    <property type="entry name" value="Glycogen Phosphorylase B"/>
    <property type="match status" value="2"/>
</dbReference>
<dbReference type="PANTHER" id="PTHR12526">
    <property type="entry name" value="GLYCOSYLTRANSFERASE"/>
    <property type="match status" value="1"/>
</dbReference>
<evidence type="ECO:0000313" key="3">
    <source>
        <dbReference type="EMBL" id="GGD13814.1"/>
    </source>
</evidence>
<feature type="domain" description="DUF3492" evidence="2">
    <location>
        <begin position="1"/>
        <end position="255"/>
    </location>
</feature>
<dbReference type="Proteomes" id="UP000642571">
    <property type="component" value="Unassembled WGS sequence"/>
</dbReference>
<keyword evidence="3" id="KW-0808">Transferase</keyword>
<protein>
    <submittedName>
        <fullName evidence="3">Glycosyl transferase</fullName>
    </submittedName>
</protein>
<dbReference type="RefSeq" id="WP_188653641.1">
    <property type="nucleotide sequence ID" value="NZ_BMIN01000008.1"/>
</dbReference>
<sequence length="473" mass="54356">MKIGMIVEGSYPYVSGGVASWVHTMVRQMPNHQFVIIAINPTVYTEKDMQYRLPPNVIGLQNLTLNEAPKKGRKRRVVLEDEDIDSLEKWLMFEEVNTNALFVMGDVIPSSERYFASRTFYETVKKSYEHEPNKGSFIDFLWMWRGMFEPVLRLLQQELPKVDIVHSASTGYAGLLGAYMAKSQDIPFYVSEHGIYSREREEEILKASWIPSFYKKHWIDFFHHLSRQAYKEASSILTLFDKNQHHQHEIGADPEKTAIIPNGVDYDRLSQLPVSEEQRPFRIGAIIRVVPIKDVKTMITAAKILEQRGRLFEWILMGPLDEDEDYANKCRLFIKQNGLENMVKLVGKVDIADYLPTFDIGVLTSISEGQPLAVLEGMSAGLPYVVTDVGGCSELIYGREDDPFGPAGFVVPPVHPDLVADRIEWLMDYEKERKHFGENGRKRVAAFYQQHHMIDQYRELYRAGRSAYGGHRV</sequence>
<gene>
    <name evidence="3" type="ORF">GCM10011389_21810</name>
</gene>
<dbReference type="InterPro" id="IPR047691">
    <property type="entry name" value="PelF-like"/>
</dbReference>
<name>A0ABQ1Q5A3_9BACI</name>
<feature type="domain" description="Glycosyl transferase family 1" evidence="1">
    <location>
        <begin position="282"/>
        <end position="443"/>
    </location>
</feature>
<evidence type="ECO:0000259" key="2">
    <source>
        <dbReference type="Pfam" id="PF11997"/>
    </source>
</evidence>
<dbReference type="GO" id="GO:0016740">
    <property type="term" value="F:transferase activity"/>
    <property type="evidence" value="ECO:0007669"/>
    <property type="project" value="UniProtKB-KW"/>
</dbReference>
<dbReference type="EMBL" id="BMIN01000008">
    <property type="protein sequence ID" value="GGD13814.1"/>
    <property type="molecule type" value="Genomic_DNA"/>
</dbReference>
<dbReference type="Pfam" id="PF11997">
    <property type="entry name" value="DUF3492"/>
    <property type="match status" value="1"/>
</dbReference>
<organism evidence="3 4">
    <name type="scientific">Pontibacillus salipaludis</name>
    <dbReference type="NCBI Taxonomy" id="1697394"/>
    <lineage>
        <taxon>Bacteria</taxon>
        <taxon>Bacillati</taxon>
        <taxon>Bacillota</taxon>
        <taxon>Bacilli</taxon>
        <taxon>Bacillales</taxon>
        <taxon>Bacillaceae</taxon>
        <taxon>Pontibacillus</taxon>
    </lineage>
</organism>
<proteinExistence type="predicted"/>
<dbReference type="NCBIfam" id="NF038011">
    <property type="entry name" value="PelF"/>
    <property type="match status" value="1"/>
</dbReference>
<evidence type="ECO:0000313" key="4">
    <source>
        <dbReference type="Proteomes" id="UP000642571"/>
    </source>
</evidence>
<reference evidence="4" key="1">
    <citation type="journal article" date="2019" name="Int. J. Syst. Evol. Microbiol.">
        <title>The Global Catalogue of Microorganisms (GCM) 10K type strain sequencing project: providing services to taxonomists for standard genome sequencing and annotation.</title>
        <authorList>
            <consortium name="The Broad Institute Genomics Platform"/>
            <consortium name="The Broad Institute Genome Sequencing Center for Infectious Disease"/>
            <person name="Wu L."/>
            <person name="Ma J."/>
        </authorList>
    </citation>
    <scope>NUCLEOTIDE SEQUENCE [LARGE SCALE GENOMIC DNA]</scope>
    <source>
        <strain evidence="4">CGMCC 1.15353</strain>
    </source>
</reference>